<name>A0A4S2BQ80_9LACO</name>
<comment type="caution">
    <text evidence="1">The sequence shown here is derived from an EMBL/GenBank/DDBJ whole genome shotgun (WGS) entry which is preliminary data.</text>
</comment>
<accession>A0A4S2BQ80</accession>
<gene>
    <name evidence="1" type="ORF">E5351_02980</name>
</gene>
<reference evidence="1 2" key="1">
    <citation type="submission" date="2019-04" db="EMBL/GenBank/DDBJ databases">
        <title>Microbes associate with the intestines of laboratory mice.</title>
        <authorList>
            <person name="Navarre W."/>
            <person name="Wong E."/>
            <person name="Huang K."/>
            <person name="Tropini C."/>
            <person name="Ng K."/>
            <person name="Yu B."/>
        </authorList>
    </citation>
    <scope>NUCLEOTIDE SEQUENCE [LARGE SCALE GENOMIC DNA]</scope>
    <source>
        <strain evidence="1 2">NM61_E11</strain>
    </source>
</reference>
<dbReference type="AlphaFoldDB" id="A0A4S2BQ80"/>
<evidence type="ECO:0000313" key="2">
    <source>
        <dbReference type="Proteomes" id="UP000309117"/>
    </source>
</evidence>
<sequence length="67" mass="7846">MTKKSNFPIFHTSLSKKMKARKKLQDPKRKLIPISNPEAYLKIYANYRVNENGKVSRLITLSQKLIK</sequence>
<dbReference type="Proteomes" id="UP000309117">
    <property type="component" value="Unassembled WGS sequence"/>
</dbReference>
<evidence type="ECO:0000313" key="1">
    <source>
        <dbReference type="EMBL" id="TGY16543.1"/>
    </source>
</evidence>
<protein>
    <submittedName>
        <fullName evidence="1">Uncharacterized protein</fullName>
    </submittedName>
</protein>
<proteinExistence type="predicted"/>
<dbReference type="EMBL" id="SRYV01000004">
    <property type="protein sequence ID" value="TGY16543.1"/>
    <property type="molecule type" value="Genomic_DNA"/>
</dbReference>
<organism evidence="1 2">
    <name type="scientific">Lactobacillus intestinalis</name>
    <dbReference type="NCBI Taxonomy" id="151781"/>
    <lineage>
        <taxon>Bacteria</taxon>
        <taxon>Bacillati</taxon>
        <taxon>Bacillota</taxon>
        <taxon>Bacilli</taxon>
        <taxon>Lactobacillales</taxon>
        <taxon>Lactobacillaceae</taxon>
        <taxon>Lactobacillus</taxon>
    </lineage>
</organism>